<feature type="region of interest" description="Disordered" evidence="1">
    <location>
        <begin position="1"/>
        <end position="114"/>
    </location>
</feature>
<dbReference type="EMBL" id="NAJM01000018">
    <property type="protein sequence ID" value="RVX71378.1"/>
    <property type="molecule type" value="Genomic_DNA"/>
</dbReference>
<dbReference type="InterPro" id="IPR026555">
    <property type="entry name" value="NSL3/Tex30"/>
</dbReference>
<feature type="compositionally biased region" description="Polar residues" evidence="1">
    <location>
        <begin position="24"/>
        <end position="42"/>
    </location>
</feature>
<evidence type="ECO:0000259" key="2">
    <source>
        <dbReference type="Pfam" id="PF20408"/>
    </source>
</evidence>
<reference evidence="3 4" key="1">
    <citation type="submission" date="2017-03" db="EMBL/GenBank/DDBJ databases">
        <title>Genomes of endolithic fungi from Antarctica.</title>
        <authorList>
            <person name="Coleine C."/>
            <person name="Masonjones S."/>
            <person name="Stajich J.E."/>
        </authorList>
    </citation>
    <scope>NUCLEOTIDE SEQUENCE [LARGE SCALE GENOMIC DNA]</scope>
    <source>
        <strain evidence="3 4">CCFEE 6314</strain>
    </source>
</reference>
<dbReference type="PANTHER" id="PTHR13136">
    <property type="entry name" value="TESTIS DEVELOPMENT PROTEIN PRTD"/>
    <property type="match status" value="1"/>
</dbReference>
<comment type="caution">
    <text evidence="3">The sequence shown here is derived from an EMBL/GenBank/DDBJ whole genome shotgun (WGS) entry which is preliminary data.</text>
</comment>
<name>A0A438N6M6_EXOME</name>
<evidence type="ECO:0000313" key="3">
    <source>
        <dbReference type="EMBL" id="RVX71378.1"/>
    </source>
</evidence>
<sequence length="432" mass="45914">MGPRTTTQRVTRSSTTKAPPPPQQEESTTSKSHQGSDVQNKVPNARGGKKRPASSSVGVRDEPGPPAKKVTKTSGDGANTSNMKKPNEKAQKQEQTDGDSSTTKSARTNATSNTTVFPKSKVEFSAFTIATSSASASSSSLTSKKPAASSDLRCQRSHPDGAVLPSLIFTHGAGGDLSAPAMVHFSRGFTSTGSGMVMFEGNSNLKSRAAGFERILEHGEREKWWDGIGGGDADDDVTGRVTKTATTAATIPAMGGRSLGARAAVTAAALHFDQSSTSPSPSPGVSLVLSSYPLISPSGDVRDQILLALPQNVDVLFISGDNDSMCPLDRLQAVREKMKAPSWLVVVKGADHGMKIKGGKDLKTGCERVGLVCGWLAWRWCTDRDQHSQGQRASKGQGKKDDGRQMTVRWDGNLHSVILDRWDGSEEHVIWE</sequence>
<feature type="region of interest" description="Disordered" evidence="1">
    <location>
        <begin position="135"/>
        <end position="154"/>
    </location>
</feature>
<feature type="compositionally biased region" description="Polar residues" evidence="1">
    <location>
        <begin position="98"/>
        <end position="114"/>
    </location>
</feature>
<dbReference type="InterPro" id="IPR029058">
    <property type="entry name" value="AB_hydrolase_fold"/>
</dbReference>
<dbReference type="InterPro" id="IPR046879">
    <property type="entry name" value="KANL3/Tex30_Abhydrolase"/>
</dbReference>
<feature type="region of interest" description="Disordered" evidence="1">
    <location>
        <begin position="387"/>
        <end position="406"/>
    </location>
</feature>
<dbReference type="Pfam" id="PF20408">
    <property type="entry name" value="Abhydrolase_11"/>
    <property type="match status" value="1"/>
</dbReference>
<feature type="compositionally biased region" description="Polar residues" evidence="1">
    <location>
        <begin position="72"/>
        <end position="84"/>
    </location>
</feature>
<organism evidence="3 4">
    <name type="scientific">Exophiala mesophila</name>
    <name type="common">Black yeast-like fungus</name>
    <dbReference type="NCBI Taxonomy" id="212818"/>
    <lineage>
        <taxon>Eukaryota</taxon>
        <taxon>Fungi</taxon>
        <taxon>Dikarya</taxon>
        <taxon>Ascomycota</taxon>
        <taxon>Pezizomycotina</taxon>
        <taxon>Eurotiomycetes</taxon>
        <taxon>Chaetothyriomycetidae</taxon>
        <taxon>Chaetothyriales</taxon>
        <taxon>Herpotrichiellaceae</taxon>
        <taxon>Exophiala</taxon>
    </lineage>
</organism>
<dbReference type="VEuPathDB" id="FungiDB:PV10_04362"/>
<dbReference type="Proteomes" id="UP000288859">
    <property type="component" value="Unassembled WGS sequence"/>
</dbReference>
<evidence type="ECO:0000256" key="1">
    <source>
        <dbReference type="SAM" id="MobiDB-lite"/>
    </source>
</evidence>
<feature type="domain" description="KANL3/Tex30 alpha/beta hydrolase-like" evidence="2">
    <location>
        <begin position="248"/>
        <end position="358"/>
    </location>
</feature>
<dbReference type="AlphaFoldDB" id="A0A438N6M6"/>
<feature type="compositionally biased region" description="Low complexity" evidence="1">
    <location>
        <begin position="1"/>
        <end position="16"/>
    </location>
</feature>
<dbReference type="PANTHER" id="PTHR13136:SF11">
    <property type="entry name" value="TESTIS-EXPRESSED PROTEIN 30"/>
    <property type="match status" value="1"/>
</dbReference>
<dbReference type="OrthoDB" id="6415022at2759"/>
<protein>
    <recommendedName>
        <fullName evidence="2">KANL3/Tex30 alpha/beta hydrolase-like domain-containing protein</fullName>
    </recommendedName>
</protein>
<accession>A0A438N6M6</accession>
<evidence type="ECO:0000313" key="4">
    <source>
        <dbReference type="Proteomes" id="UP000288859"/>
    </source>
</evidence>
<dbReference type="SUPFAM" id="SSF53474">
    <property type="entry name" value="alpha/beta-Hydrolases"/>
    <property type="match status" value="1"/>
</dbReference>
<feature type="compositionally biased region" description="Basic and acidic residues" evidence="1">
    <location>
        <begin position="85"/>
        <end position="95"/>
    </location>
</feature>
<gene>
    <name evidence="3" type="ORF">B0A52_04952</name>
</gene>
<feature type="compositionally biased region" description="Low complexity" evidence="1">
    <location>
        <begin position="135"/>
        <end position="150"/>
    </location>
</feature>
<proteinExistence type="predicted"/>
<dbReference type="Gene3D" id="3.40.50.1820">
    <property type="entry name" value="alpha/beta hydrolase"/>
    <property type="match status" value="1"/>
</dbReference>